<evidence type="ECO:0000313" key="4">
    <source>
        <dbReference type="Proteomes" id="UP000029228"/>
    </source>
</evidence>
<reference evidence="3 4" key="1">
    <citation type="submission" date="2014-09" db="EMBL/GenBank/DDBJ databases">
        <title>Vibrio maritimus JCM 19235. (C45) whole genome shotgun sequence.</title>
        <authorList>
            <person name="Sawabe T."/>
            <person name="Meirelles P."/>
            <person name="Nakanishi M."/>
            <person name="Sayaka M."/>
            <person name="Hattori M."/>
            <person name="Ohkuma M."/>
        </authorList>
    </citation>
    <scope>NUCLEOTIDE SEQUENCE [LARGE SCALE GENOMIC DNA]</scope>
    <source>
        <strain evidence="4">JCM19235</strain>
    </source>
</reference>
<dbReference type="GO" id="GO:0016787">
    <property type="term" value="F:hydrolase activity"/>
    <property type="evidence" value="ECO:0007669"/>
    <property type="project" value="UniProtKB-KW"/>
</dbReference>
<sequence length="250" mass="27086">MKTTLKGLTVCAALMAPVALAGEHVIYNVDGEPYEGYWAKVSNTAPLVLLVHDWDGLTEYEEKRAEMLNEMGYNVFAVDLFGQDVRPTKVEDKRQHTGELYKNRDKLQALMAAGLAEAGKLGGNLDNTVVMGYCFGGAAALESARAGMSARGFVTFHGGLKTPEGQNYAQTKAPIMVLHGTADSAIPMSQFAGLAVELEESGVKHEMITYSGAPHAFTVFGSDRYREDADKKSWMAFTGFLEEKTGAKAM</sequence>
<dbReference type="Proteomes" id="UP000029228">
    <property type="component" value="Unassembled WGS sequence"/>
</dbReference>
<dbReference type="EMBL" id="BBMR01000001">
    <property type="protein sequence ID" value="GAL16977.1"/>
    <property type="molecule type" value="Genomic_DNA"/>
</dbReference>
<evidence type="ECO:0000256" key="1">
    <source>
        <dbReference type="SAM" id="SignalP"/>
    </source>
</evidence>
<accession>A0A090SBS2</accession>
<keyword evidence="1" id="KW-0732">Signal</keyword>
<dbReference type="AlphaFoldDB" id="A0A090SBS2"/>
<feature type="chain" id="PRO_5001864847" evidence="1">
    <location>
        <begin position="22"/>
        <end position="250"/>
    </location>
</feature>
<feature type="domain" description="Dienelactone hydrolase" evidence="2">
    <location>
        <begin position="36"/>
        <end position="243"/>
    </location>
</feature>
<dbReference type="OrthoDB" id="9787933at2"/>
<dbReference type="InterPro" id="IPR029058">
    <property type="entry name" value="AB_hydrolase_fold"/>
</dbReference>
<evidence type="ECO:0000259" key="2">
    <source>
        <dbReference type="Pfam" id="PF01738"/>
    </source>
</evidence>
<dbReference type="InterPro" id="IPR002925">
    <property type="entry name" value="Dienelactn_hydro"/>
</dbReference>
<keyword evidence="3" id="KW-0378">Hydrolase</keyword>
<dbReference type="Gene3D" id="3.40.50.1820">
    <property type="entry name" value="alpha/beta hydrolase"/>
    <property type="match status" value="1"/>
</dbReference>
<gene>
    <name evidence="3" type="ORF">JCM19235_5526</name>
</gene>
<name>A0A090SBS2_9VIBR</name>
<dbReference type="InterPro" id="IPR050261">
    <property type="entry name" value="FrsA_esterase"/>
</dbReference>
<dbReference type="Pfam" id="PF01738">
    <property type="entry name" value="DLH"/>
    <property type="match status" value="1"/>
</dbReference>
<comment type="caution">
    <text evidence="3">The sequence shown here is derived from an EMBL/GenBank/DDBJ whole genome shotgun (WGS) entry which is preliminary data.</text>
</comment>
<dbReference type="SUPFAM" id="SSF53474">
    <property type="entry name" value="alpha/beta-Hydrolases"/>
    <property type="match status" value="1"/>
</dbReference>
<organism evidence="3 4">
    <name type="scientific">Vibrio maritimus</name>
    <dbReference type="NCBI Taxonomy" id="990268"/>
    <lineage>
        <taxon>Bacteria</taxon>
        <taxon>Pseudomonadati</taxon>
        <taxon>Pseudomonadota</taxon>
        <taxon>Gammaproteobacteria</taxon>
        <taxon>Vibrionales</taxon>
        <taxon>Vibrionaceae</taxon>
        <taxon>Vibrio</taxon>
    </lineage>
</organism>
<protein>
    <submittedName>
        <fullName evidence="3">Dienelactone hydrolase family protein</fullName>
    </submittedName>
</protein>
<reference evidence="3 4" key="2">
    <citation type="submission" date="2014-09" db="EMBL/GenBank/DDBJ databases">
        <authorList>
            <consortium name="NBRP consortium"/>
            <person name="Sawabe T."/>
            <person name="Meirelles P."/>
            <person name="Nakanishi M."/>
            <person name="Sayaka M."/>
            <person name="Hattori M."/>
            <person name="Ohkuma M."/>
        </authorList>
    </citation>
    <scope>NUCLEOTIDE SEQUENCE [LARGE SCALE GENOMIC DNA]</scope>
    <source>
        <strain evidence="4">JCM19235</strain>
    </source>
</reference>
<dbReference type="PANTHER" id="PTHR22946">
    <property type="entry name" value="DIENELACTONE HYDROLASE DOMAIN-CONTAINING PROTEIN-RELATED"/>
    <property type="match status" value="1"/>
</dbReference>
<feature type="signal peptide" evidence="1">
    <location>
        <begin position="1"/>
        <end position="21"/>
    </location>
</feature>
<dbReference type="STRING" id="990268.JCM19235_5526"/>
<proteinExistence type="predicted"/>
<keyword evidence="4" id="KW-1185">Reference proteome</keyword>
<dbReference type="PANTHER" id="PTHR22946:SF0">
    <property type="entry name" value="DIENELACTONE HYDROLASE DOMAIN-CONTAINING PROTEIN"/>
    <property type="match status" value="1"/>
</dbReference>
<evidence type="ECO:0000313" key="3">
    <source>
        <dbReference type="EMBL" id="GAL16977.1"/>
    </source>
</evidence>